<keyword evidence="2" id="KW-1185">Reference proteome</keyword>
<gene>
    <name evidence="1" type="ORF">MESMUL_22930</name>
</gene>
<dbReference type="AlphaFoldDB" id="A0A388SHJ5"/>
<dbReference type="EMBL" id="BGZJ01000002">
    <property type="protein sequence ID" value="GBO94939.1"/>
    <property type="molecule type" value="Genomic_DNA"/>
</dbReference>
<evidence type="ECO:0000313" key="1">
    <source>
        <dbReference type="EMBL" id="GBO94939.1"/>
    </source>
</evidence>
<reference evidence="1 2" key="1">
    <citation type="journal article" date="2018" name="Int. J. Syst. Evol. Microbiol.">
        <title>Mesosutterella multiformis gen. nov., sp. nov., a member of the family Sutterellaceae and Sutterella megalosphaeroides sp. nov., isolated from human faeces.</title>
        <authorList>
            <person name="Sakamoto M."/>
            <person name="Ikeyama N."/>
            <person name="Kunihiro T."/>
            <person name="Iino T."/>
            <person name="Yuki M."/>
            <person name="Ohkuma M."/>
        </authorList>
    </citation>
    <scope>NUCLEOTIDE SEQUENCE [LARGE SCALE GENOMIC DNA]</scope>
    <source>
        <strain evidence="1 2">4NBBH2</strain>
    </source>
</reference>
<protein>
    <submittedName>
        <fullName evidence="1">Uncharacterized protein</fullName>
    </submittedName>
</protein>
<proteinExistence type="predicted"/>
<dbReference type="Proteomes" id="UP000266091">
    <property type="component" value="Unassembled WGS sequence"/>
</dbReference>
<sequence>MGLRYFRISVAEDCRARAREEIFPETDFRAKRRHHGFDGVHQIDERLKLVEAAFFRCSA</sequence>
<evidence type="ECO:0000313" key="2">
    <source>
        <dbReference type="Proteomes" id="UP000266091"/>
    </source>
</evidence>
<accession>A0A388SHJ5</accession>
<comment type="caution">
    <text evidence="1">The sequence shown here is derived from an EMBL/GenBank/DDBJ whole genome shotgun (WGS) entry which is preliminary data.</text>
</comment>
<organism evidence="1 2">
    <name type="scientific">Mesosutterella multiformis</name>
    <dbReference type="NCBI Taxonomy" id="2259133"/>
    <lineage>
        <taxon>Bacteria</taxon>
        <taxon>Pseudomonadati</taxon>
        <taxon>Pseudomonadota</taxon>
        <taxon>Betaproteobacteria</taxon>
        <taxon>Burkholderiales</taxon>
        <taxon>Sutterellaceae</taxon>
        <taxon>Mesosutterella</taxon>
    </lineage>
</organism>
<name>A0A388SHJ5_9BURK</name>